<evidence type="ECO:0000256" key="2">
    <source>
        <dbReference type="ARBA" id="ARBA00022614"/>
    </source>
</evidence>
<dbReference type="SMART" id="SM00255">
    <property type="entry name" value="TIR"/>
    <property type="match status" value="1"/>
</dbReference>
<dbReference type="InterPro" id="IPR045344">
    <property type="entry name" value="C-JID"/>
</dbReference>
<keyword evidence="5" id="KW-0520">NAD</keyword>
<dbReference type="PRINTS" id="PR00364">
    <property type="entry name" value="DISEASERSIST"/>
</dbReference>
<dbReference type="SUPFAM" id="SSF52200">
    <property type="entry name" value="Toll/Interleukin receptor TIR domain"/>
    <property type="match status" value="1"/>
</dbReference>
<evidence type="ECO:0000256" key="6">
    <source>
        <dbReference type="ARBA" id="ARBA00047304"/>
    </source>
</evidence>
<dbReference type="Pfam" id="PF01582">
    <property type="entry name" value="TIR"/>
    <property type="match status" value="1"/>
</dbReference>
<dbReference type="SUPFAM" id="SSF52058">
    <property type="entry name" value="L domain-like"/>
    <property type="match status" value="1"/>
</dbReference>
<dbReference type="InterPro" id="IPR058192">
    <property type="entry name" value="WHD_ROQ1-like"/>
</dbReference>
<dbReference type="Pfam" id="PF23282">
    <property type="entry name" value="WHD_ROQ1"/>
    <property type="match status" value="1"/>
</dbReference>
<evidence type="ECO:0000313" key="8">
    <source>
        <dbReference type="EMBL" id="GJS73686.1"/>
    </source>
</evidence>
<evidence type="ECO:0000256" key="4">
    <source>
        <dbReference type="ARBA" id="ARBA00022801"/>
    </source>
</evidence>
<dbReference type="EMBL" id="BQNB010010172">
    <property type="protein sequence ID" value="GJS73686.1"/>
    <property type="molecule type" value="Genomic_DNA"/>
</dbReference>
<dbReference type="InterPro" id="IPR042197">
    <property type="entry name" value="Apaf_helical"/>
</dbReference>
<reference evidence="8" key="2">
    <citation type="submission" date="2022-01" db="EMBL/GenBank/DDBJ databases">
        <authorList>
            <person name="Yamashiro T."/>
            <person name="Shiraishi A."/>
            <person name="Satake H."/>
            <person name="Nakayama K."/>
        </authorList>
    </citation>
    <scope>NUCLEOTIDE SEQUENCE</scope>
</reference>
<proteinExistence type="predicted"/>
<name>A0ABQ4Y8L8_9ASTR</name>
<dbReference type="InterPro" id="IPR002182">
    <property type="entry name" value="NB-ARC"/>
</dbReference>
<dbReference type="InterPro" id="IPR001611">
    <property type="entry name" value="Leu-rich_rpt"/>
</dbReference>
<evidence type="ECO:0000256" key="1">
    <source>
        <dbReference type="ARBA" id="ARBA00011982"/>
    </source>
</evidence>
<evidence type="ECO:0000256" key="5">
    <source>
        <dbReference type="ARBA" id="ARBA00023027"/>
    </source>
</evidence>
<comment type="caution">
    <text evidence="8">The sequence shown here is derived from an EMBL/GenBank/DDBJ whole genome shotgun (WGS) entry which is preliminary data.</text>
</comment>
<comment type="catalytic activity">
    <reaction evidence="6">
        <text>NAD(+) + H2O = ADP-D-ribose + nicotinamide + H(+)</text>
        <dbReference type="Rhea" id="RHEA:16301"/>
        <dbReference type="ChEBI" id="CHEBI:15377"/>
        <dbReference type="ChEBI" id="CHEBI:15378"/>
        <dbReference type="ChEBI" id="CHEBI:17154"/>
        <dbReference type="ChEBI" id="CHEBI:57540"/>
        <dbReference type="ChEBI" id="CHEBI:57967"/>
        <dbReference type="EC" id="3.2.2.6"/>
    </reaction>
    <physiologicalReaction direction="left-to-right" evidence="6">
        <dbReference type="Rhea" id="RHEA:16302"/>
    </physiologicalReaction>
</comment>
<dbReference type="PANTHER" id="PTHR11017">
    <property type="entry name" value="LEUCINE-RICH REPEAT-CONTAINING PROTEIN"/>
    <property type="match status" value="1"/>
</dbReference>
<keyword evidence="3" id="KW-0677">Repeat</keyword>
<evidence type="ECO:0000259" key="7">
    <source>
        <dbReference type="PROSITE" id="PS50104"/>
    </source>
</evidence>
<keyword evidence="2" id="KW-0433">Leucine-rich repeat</keyword>
<dbReference type="EC" id="3.2.2.6" evidence="1"/>
<dbReference type="Gene3D" id="1.10.8.430">
    <property type="entry name" value="Helical domain of apoptotic protease-activating factors"/>
    <property type="match status" value="1"/>
</dbReference>
<dbReference type="SUPFAM" id="SSF52540">
    <property type="entry name" value="P-loop containing nucleoside triphosphate hydrolases"/>
    <property type="match status" value="1"/>
</dbReference>
<dbReference type="Gene3D" id="3.80.10.10">
    <property type="entry name" value="Ribonuclease Inhibitor"/>
    <property type="match status" value="2"/>
</dbReference>
<sequence>MASSSSSFSGSYVYDVFLSFRGEDTRKTFVDHLYTALEQRHIRTYKDDITLPRGESVGPALLKAIQESRHAVIIFSKNYADSSWCLDELVHIMKCRAENGQIVMPVFYDVDASDVRKQKGDFGEAFSKQVAENTTKAELWRKELVAASNISGWEPKNIANGHESMVIKKIVDTIFGGLFPLNSDIDEGLVGMRARFQDLISQLEIGSDGVRMVGIWGLGGGGKTTLATSVYMEIKCRFKSHCIIENIRESCKSGLKKLQGEILSALCKTKMEVDSVAEGKREIKSRLCHSNVLVILDDVITTKLEALAGSPNWFGDGSRIIITTRDEHLLKKHKVDHVSCVRLLSHDEAIALFNSHAYNEEKHIKDYKKLSSKVVSYADGLPLALKVLGSFLYDKDAKEWMSTMDRLRDIPESEIVDKLIISYDGLKPVEKELFLDIACFFRGERKFDAMKIFDACGFHPEIGIKVLIQKSLITLTSDERFGMHDLIQEMGHYIVRGEHPNNPEKHSRVWKHAEISNMCFGDATVENGQIEAIEFGDNIHRPQFIMFISKMKKLRWLRLKEYNKGNGEAHNCLFPDSFQATNLVFFKLDKSVQKLLWKGYKHLPQLKVLQLHSLERLVSTPDFNGLPRLQKLELNQCYELEEIHPSLGNHRSLKSVHVSFCYKLRMFPTIVRMEQLESLHISHCHKSLVFPEIQANMECLVQLDVSGIQIDALLSSIGERCTNLIYLRLHHCFNLNSIEVKFDGLKCLKEFKCSKGPEKTPFPLPLTRSLRKLDLSSCFFEDGEIPSDIGELSNLQDLNLHYNNFSKLDFSLSHLTQLKLLNLVGCKRLVKLPGLPSNIAIIIADGCDKLTTIGDLNENCKWLCYISLVDSNVIDGNRLLQSMLKGNAIKHQSMHLRVKGLEIPKQFTNRLYAGNKCRLPLPENWCNDFCGFLICVVVDSRDDLWSSPDIDIKEEASDDMRGMFHDVVWGESFGGERYVTWVWYVSFASLRCTEWWNPTHKNVSFDIHHNNTKPSNYLGIGASLVPMNNGGGLTDTSTDSSEFTDDYTHKISIRPDSKSYLTISPDVFGPGLGTKKGEMIVRDPFQMELSEMTPIFKKCETIISKNFISLTGNKDHPNACLVYMLYCLANQRPFNLAYYMEKRMVSVIKNDVMVLPYGMLLTRLYKHVSTIQPCPLTDNHFLTPHFMVPLIERRAKRFLVDGKRPHPPTSSS</sequence>
<keyword evidence="9" id="KW-1185">Reference proteome</keyword>
<protein>
    <recommendedName>
        <fullName evidence="1">ADP-ribosyl cyclase/cyclic ADP-ribose hydrolase</fullName>
        <ecNumber evidence="1">3.2.2.6</ecNumber>
    </recommendedName>
</protein>
<evidence type="ECO:0000313" key="9">
    <source>
        <dbReference type="Proteomes" id="UP001151760"/>
    </source>
</evidence>
<keyword evidence="8" id="KW-0675">Receptor</keyword>
<evidence type="ECO:0000256" key="3">
    <source>
        <dbReference type="ARBA" id="ARBA00022737"/>
    </source>
</evidence>
<dbReference type="Pfam" id="PF20160">
    <property type="entry name" value="C-JID"/>
    <property type="match status" value="1"/>
</dbReference>
<accession>A0ABQ4Y8L8</accession>
<dbReference type="InterPro" id="IPR000157">
    <property type="entry name" value="TIR_dom"/>
</dbReference>
<keyword evidence="4" id="KW-0378">Hydrolase</keyword>
<dbReference type="InterPro" id="IPR044974">
    <property type="entry name" value="Disease_R_plants"/>
</dbReference>
<dbReference type="InterPro" id="IPR032675">
    <property type="entry name" value="LRR_dom_sf"/>
</dbReference>
<dbReference type="Pfam" id="PF00931">
    <property type="entry name" value="NB-ARC"/>
    <property type="match status" value="1"/>
</dbReference>
<reference evidence="8" key="1">
    <citation type="journal article" date="2022" name="Int. J. Mol. Sci.">
        <title>Draft Genome of Tanacetum Coccineum: Genomic Comparison of Closely Related Tanacetum-Family Plants.</title>
        <authorList>
            <person name="Yamashiro T."/>
            <person name="Shiraishi A."/>
            <person name="Nakayama K."/>
            <person name="Satake H."/>
        </authorList>
    </citation>
    <scope>NUCLEOTIDE SEQUENCE</scope>
</reference>
<dbReference type="Gene3D" id="3.40.50.10140">
    <property type="entry name" value="Toll/interleukin-1 receptor homology (TIR) domain"/>
    <property type="match status" value="1"/>
</dbReference>
<dbReference type="Proteomes" id="UP001151760">
    <property type="component" value="Unassembled WGS sequence"/>
</dbReference>
<organism evidence="8 9">
    <name type="scientific">Tanacetum coccineum</name>
    <dbReference type="NCBI Taxonomy" id="301880"/>
    <lineage>
        <taxon>Eukaryota</taxon>
        <taxon>Viridiplantae</taxon>
        <taxon>Streptophyta</taxon>
        <taxon>Embryophyta</taxon>
        <taxon>Tracheophyta</taxon>
        <taxon>Spermatophyta</taxon>
        <taxon>Magnoliopsida</taxon>
        <taxon>eudicotyledons</taxon>
        <taxon>Gunneridae</taxon>
        <taxon>Pentapetalae</taxon>
        <taxon>asterids</taxon>
        <taxon>campanulids</taxon>
        <taxon>Asterales</taxon>
        <taxon>Asteraceae</taxon>
        <taxon>Asteroideae</taxon>
        <taxon>Anthemideae</taxon>
        <taxon>Anthemidinae</taxon>
        <taxon>Tanacetum</taxon>
    </lineage>
</organism>
<feature type="domain" description="TIR" evidence="7">
    <location>
        <begin position="12"/>
        <end position="147"/>
    </location>
</feature>
<dbReference type="InterPro" id="IPR035897">
    <property type="entry name" value="Toll_tir_struct_dom_sf"/>
</dbReference>
<dbReference type="PANTHER" id="PTHR11017:SF340">
    <property type="entry name" value="NB-ARC-RELATED"/>
    <property type="match status" value="1"/>
</dbReference>
<dbReference type="PROSITE" id="PS51450">
    <property type="entry name" value="LRR"/>
    <property type="match status" value="1"/>
</dbReference>
<gene>
    <name evidence="8" type="ORF">Tco_0706527</name>
</gene>
<dbReference type="InterPro" id="IPR027417">
    <property type="entry name" value="P-loop_NTPase"/>
</dbReference>
<dbReference type="PROSITE" id="PS50104">
    <property type="entry name" value="TIR"/>
    <property type="match status" value="1"/>
</dbReference>
<dbReference type="Gene3D" id="3.40.50.300">
    <property type="entry name" value="P-loop containing nucleotide triphosphate hydrolases"/>
    <property type="match status" value="1"/>
</dbReference>